<comment type="caution">
    <text evidence="1">The sequence shown here is derived from an EMBL/GenBank/DDBJ whole genome shotgun (WGS) entry which is preliminary data.</text>
</comment>
<dbReference type="EMBL" id="RWGY01000451">
    <property type="protein sequence ID" value="TVU01359.1"/>
    <property type="molecule type" value="Genomic_DNA"/>
</dbReference>
<gene>
    <name evidence="1" type="ORF">EJB05_53185</name>
</gene>
<reference evidence="1 2" key="1">
    <citation type="journal article" date="2019" name="Sci. Rep.">
        <title>A high-quality genome of Eragrostis curvula grass provides insights into Poaceae evolution and supports new strategies to enhance forage quality.</title>
        <authorList>
            <person name="Carballo J."/>
            <person name="Santos B.A.C.M."/>
            <person name="Zappacosta D."/>
            <person name="Garbus I."/>
            <person name="Selva J.P."/>
            <person name="Gallo C.A."/>
            <person name="Diaz A."/>
            <person name="Albertini E."/>
            <person name="Caccamo M."/>
            <person name="Echenique V."/>
        </authorList>
    </citation>
    <scope>NUCLEOTIDE SEQUENCE [LARGE SCALE GENOMIC DNA]</scope>
    <source>
        <strain evidence="2">cv. Victoria</strain>
        <tissue evidence="1">Leaf</tissue>
    </source>
</reference>
<protein>
    <submittedName>
        <fullName evidence="1">Uncharacterized protein</fullName>
    </submittedName>
</protein>
<keyword evidence="2" id="KW-1185">Reference proteome</keyword>
<dbReference type="Gramene" id="TVU01359">
    <property type="protein sequence ID" value="TVU01359"/>
    <property type="gene ID" value="EJB05_53185"/>
</dbReference>
<evidence type="ECO:0000313" key="1">
    <source>
        <dbReference type="EMBL" id="TVU01359.1"/>
    </source>
</evidence>
<proteinExistence type="predicted"/>
<dbReference type="Proteomes" id="UP000324897">
    <property type="component" value="Unassembled WGS sequence"/>
</dbReference>
<feature type="non-terminal residue" evidence="1">
    <location>
        <position position="1"/>
    </location>
</feature>
<accession>A0A5J9SQZ8</accession>
<name>A0A5J9SQZ8_9POAL</name>
<evidence type="ECO:0000313" key="2">
    <source>
        <dbReference type="Proteomes" id="UP000324897"/>
    </source>
</evidence>
<organism evidence="1 2">
    <name type="scientific">Eragrostis curvula</name>
    <name type="common">weeping love grass</name>
    <dbReference type="NCBI Taxonomy" id="38414"/>
    <lineage>
        <taxon>Eukaryota</taxon>
        <taxon>Viridiplantae</taxon>
        <taxon>Streptophyta</taxon>
        <taxon>Embryophyta</taxon>
        <taxon>Tracheophyta</taxon>
        <taxon>Spermatophyta</taxon>
        <taxon>Magnoliopsida</taxon>
        <taxon>Liliopsida</taxon>
        <taxon>Poales</taxon>
        <taxon>Poaceae</taxon>
        <taxon>PACMAD clade</taxon>
        <taxon>Chloridoideae</taxon>
        <taxon>Eragrostideae</taxon>
        <taxon>Eragrostidinae</taxon>
        <taxon>Eragrostis</taxon>
    </lineage>
</organism>
<sequence length="139" mass="14571">MAEEEVWVMLATPSAMRVTSFSVEARRQCLRSLELVSPLADLEVGMSLTTADLPERLDGGGVFRPSAVRLAVANFCAPSVASCADAPSAPEEGLAMTLAAAWRSCVKAGGGFGAASAVVGVRVLWTSLEEKGCSYVDRF</sequence>
<dbReference type="AlphaFoldDB" id="A0A5J9SQZ8"/>